<dbReference type="Proteomes" id="UP001140453">
    <property type="component" value="Unassembled WGS sequence"/>
</dbReference>
<evidence type="ECO:0000313" key="2">
    <source>
        <dbReference type="EMBL" id="KAJ4392952.1"/>
    </source>
</evidence>
<dbReference type="Gene3D" id="3.90.1200.10">
    <property type="match status" value="1"/>
</dbReference>
<accession>A0A9W9CYR2</accession>
<proteinExistence type="predicted"/>
<protein>
    <recommendedName>
        <fullName evidence="1">Aminoglycoside phosphotransferase domain-containing protein</fullName>
    </recommendedName>
</protein>
<comment type="caution">
    <text evidence="2">The sequence shown here is derived from an EMBL/GenBank/DDBJ whole genome shotgun (WGS) entry which is preliminary data.</text>
</comment>
<dbReference type="InterPro" id="IPR051678">
    <property type="entry name" value="AGP_Transferase"/>
</dbReference>
<sequence length="313" mass="36214">MNPILPSIARFRTSNQHPILSAFVAMSQSVAPDFKDKENYIERMSYVDAVIGHELHNYWGAKVIEHTTASGRKLALKVKTRTGMDRSEEYLMNYAASHGVLAPKAYGVYDVETEPRARVMVSDRVPGVPLVDLWQTATKAEQAGYKEQLRTQLAHMRECTQSFIGRLKKSGEARSTYNIYQRMPIIPKDFCGPFNNEKEFDDWCLARVLPQRGPISRYKWTRFIEREQRKSSGKFVLTHGDLSPRNIMAQDGRITGLIDWERGGFYPEYAEYAFSMKLNPGLEEWWVEVLKEILQPCSKDRLKFTKLVEHFDY</sequence>
<evidence type="ECO:0000313" key="3">
    <source>
        <dbReference type="Proteomes" id="UP001140453"/>
    </source>
</evidence>
<dbReference type="OrthoDB" id="2906425at2759"/>
<feature type="domain" description="Aminoglycoside phosphotransferase" evidence="1">
    <location>
        <begin position="87"/>
        <end position="276"/>
    </location>
</feature>
<dbReference type="InterPro" id="IPR011009">
    <property type="entry name" value="Kinase-like_dom_sf"/>
</dbReference>
<dbReference type="SUPFAM" id="SSF56112">
    <property type="entry name" value="Protein kinase-like (PK-like)"/>
    <property type="match status" value="1"/>
</dbReference>
<dbReference type="Pfam" id="PF01636">
    <property type="entry name" value="APH"/>
    <property type="match status" value="1"/>
</dbReference>
<dbReference type="PANTHER" id="PTHR21310">
    <property type="entry name" value="AMINOGLYCOSIDE PHOSPHOTRANSFERASE-RELATED-RELATED"/>
    <property type="match status" value="1"/>
</dbReference>
<dbReference type="AlphaFoldDB" id="A0A9W9CYR2"/>
<dbReference type="InterPro" id="IPR002575">
    <property type="entry name" value="Aminoglycoside_PTrfase"/>
</dbReference>
<reference evidence="2" key="1">
    <citation type="submission" date="2022-10" db="EMBL/GenBank/DDBJ databases">
        <title>Tapping the CABI collections for fungal endophytes: first genome assemblies for Collariella, Neodidymelliopsis, Ascochyta clinopodiicola, Didymella pomorum, Didymosphaeria variabile, Neocosmospora piperis and Neocucurbitaria cava.</title>
        <authorList>
            <person name="Hill R."/>
        </authorList>
    </citation>
    <scope>NUCLEOTIDE SEQUENCE</scope>
    <source>
        <strain evidence="2">IMI 355082</strain>
    </source>
</reference>
<name>A0A9W9CYR2_9PEZI</name>
<organism evidence="2 3">
    <name type="scientific">Gnomoniopsis smithogilvyi</name>
    <dbReference type="NCBI Taxonomy" id="1191159"/>
    <lineage>
        <taxon>Eukaryota</taxon>
        <taxon>Fungi</taxon>
        <taxon>Dikarya</taxon>
        <taxon>Ascomycota</taxon>
        <taxon>Pezizomycotina</taxon>
        <taxon>Sordariomycetes</taxon>
        <taxon>Sordariomycetidae</taxon>
        <taxon>Diaporthales</taxon>
        <taxon>Gnomoniaceae</taxon>
        <taxon>Gnomoniopsis</taxon>
    </lineage>
</organism>
<dbReference type="EMBL" id="JAPEVB010000002">
    <property type="protein sequence ID" value="KAJ4392952.1"/>
    <property type="molecule type" value="Genomic_DNA"/>
</dbReference>
<dbReference type="PANTHER" id="PTHR21310:SF58">
    <property type="entry name" value="AMINOGLYCOSIDE PHOSPHOTRANSFERASE DOMAIN-CONTAINING PROTEIN"/>
    <property type="match status" value="1"/>
</dbReference>
<gene>
    <name evidence="2" type="ORF">N0V93_002156</name>
</gene>
<keyword evidence="3" id="KW-1185">Reference proteome</keyword>
<evidence type="ECO:0000259" key="1">
    <source>
        <dbReference type="Pfam" id="PF01636"/>
    </source>
</evidence>